<dbReference type="InterPro" id="IPR036928">
    <property type="entry name" value="AS_sf"/>
</dbReference>
<evidence type="ECO:0000256" key="3">
    <source>
        <dbReference type="ARBA" id="ARBA00012922"/>
    </source>
</evidence>
<organism evidence="5 6">
    <name type="scientific">Nocardia farcinica</name>
    <dbReference type="NCBI Taxonomy" id="37329"/>
    <lineage>
        <taxon>Bacteria</taxon>
        <taxon>Bacillati</taxon>
        <taxon>Actinomycetota</taxon>
        <taxon>Actinomycetes</taxon>
        <taxon>Mycobacteriales</taxon>
        <taxon>Nocardiaceae</taxon>
        <taxon>Nocardia</taxon>
    </lineage>
</organism>
<gene>
    <name evidence="5" type="primary">nylA_2</name>
    <name evidence="5" type="ORF">ERS450000_01257</name>
</gene>
<feature type="domain" description="Amidase" evidence="4">
    <location>
        <begin position="47"/>
        <end position="456"/>
    </location>
</feature>
<comment type="catalytic activity">
    <reaction evidence="1">
        <text>a monocarboxylic acid amide + H2O = a monocarboxylate + NH4(+)</text>
        <dbReference type="Rhea" id="RHEA:12020"/>
        <dbReference type="ChEBI" id="CHEBI:15377"/>
        <dbReference type="ChEBI" id="CHEBI:28938"/>
        <dbReference type="ChEBI" id="CHEBI:35757"/>
        <dbReference type="ChEBI" id="CHEBI:83628"/>
        <dbReference type="EC" id="3.5.1.4"/>
    </reaction>
</comment>
<reference evidence="6" key="1">
    <citation type="submission" date="2015-03" db="EMBL/GenBank/DDBJ databases">
        <authorList>
            <consortium name="Pathogen Informatics"/>
        </authorList>
    </citation>
    <scope>NUCLEOTIDE SEQUENCE [LARGE SCALE GENOMIC DNA]</scope>
    <source>
        <strain evidence="6">NCTC11134</strain>
    </source>
</reference>
<dbReference type="InterPro" id="IPR023631">
    <property type="entry name" value="Amidase_dom"/>
</dbReference>
<evidence type="ECO:0000313" key="6">
    <source>
        <dbReference type="Proteomes" id="UP000057820"/>
    </source>
</evidence>
<dbReference type="EC" id="3.5.1.4" evidence="3"/>
<evidence type="ECO:0000256" key="1">
    <source>
        <dbReference type="ARBA" id="ARBA00001311"/>
    </source>
</evidence>
<protein>
    <recommendedName>
        <fullName evidence="3">amidase</fullName>
        <ecNumber evidence="3">3.5.1.4</ecNumber>
    </recommendedName>
</protein>
<evidence type="ECO:0000313" key="5">
    <source>
        <dbReference type="EMBL" id="CRY75293.1"/>
    </source>
</evidence>
<dbReference type="EMBL" id="LN868938">
    <property type="protein sequence ID" value="CRY75293.1"/>
    <property type="molecule type" value="Genomic_DNA"/>
</dbReference>
<evidence type="ECO:0000259" key="4">
    <source>
        <dbReference type="Pfam" id="PF01425"/>
    </source>
</evidence>
<dbReference type="AlphaFoldDB" id="A0A0H5NIG0"/>
<name>A0A0H5NIG0_NOCFR</name>
<dbReference type="PANTHER" id="PTHR11895">
    <property type="entry name" value="TRANSAMIDASE"/>
    <property type="match status" value="1"/>
</dbReference>
<dbReference type="RefSeq" id="WP_060591128.1">
    <property type="nucleotide sequence ID" value="NZ_CP031418.1"/>
</dbReference>
<dbReference type="Proteomes" id="UP000057820">
    <property type="component" value="Chromosome 1"/>
</dbReference>
<dbReference type="InterPro" id="IPR000120">
    <property type="entry name" value="Amidase"/>
</dbReference>
<dbReference type="SUPFAM" id="SSF75304">
    <property type="entry name" value="Amidase signature (AS) enzymes"/>
    <property type="match status" value="1"/>
</dbReference>
<keyword evidence="5" id="KW-0378">Hydrolase</keyword>
<dbReference type="PANTHER" id="PTHR11895:SF7">
    <property type="entry name" value="GLUTAMYL-TRNA(GLN) AMIDOTRANSFERASE SUBUNIT A, MITOCHONDRIAL"/>
    <property type="match status" value="1"/>
</dbReference>
<sequence length="479" mass="49871">MDVAEYAAHDATGLAELIREGQVSAAEVWTAAATALDAVEPELAAVAGERFDKPLDYDESGPFAGVPFALKDLIAHAGGVLSRSGSRLFGAGVAHPEDTHLVARFRRAGLAIGAITRSPEFGFNATTEAIAYGGPSRNPWATDRSPGGSSGASAALVASGALPMAHANDGGGSIRIPAAACGAVGLKPSRGRTTPGPDFADPLLGLGIEFAVTRTVRDCARLLDAVHGAEPGDRYLLPGPVRSYAEHAAAGSRPLRIAVTTTPMDAGRAVDPECVAAVNRVAERLAELGHVVEEAAPELDVAAFDKANLDAWCSFLADAVLGASAQLAVQPSREYLEATTLACVEYGKTLSAFDIFAADRVFNQTTRAVAGFLTRYDVLLTPTTSAPPIPLGHLDADDASLSAREWYDRIFDYGSFTALFNVTGMPAISLPLAESTAGLPIGIQFAGRYGDEATLLALAGDLERAMPWADRRPAVHVGR</sequence>
<dbReference type="Pfam" id="PF01425">
    <property type="entry name" value="Amidase"/>
    <property type="match status" value="1"/>
</dbReference>
<dbReference type="KEGG" id="nfr:ERS450000_01257"/>
<dbReference type="GO" id="GO:0004040">
    <property type="term" value="F:amidase activity"/>
    <property type="evidence" value="ECO:0007669"/>
    <property type="project" value="UniProtKB-EC"/>
</dbReference>
<dbReference type="Gene3D" id="3.90.1300.10">
    <property type="entry name" value="Amidase signature (AS) domain"/>
    <property type="match status" value="1"/>
</dbReference>
<accession>A0A0H5NIG0</accession>
<dbReference type="SMR" id="A0A0H5NIG0"/>
<comment type="similarity">
    <text evidence="2">Belongs to the amidase family.</text>
</comment>
<evidence type="ECO:0000256" key="2">
    <source>
        <dbReference type="ARBA" id="ARBA00009199"/>
    </source>
</evidence>
<proteinExistence type="inferred from homology"/>